<dbReference type="Pfam" id="PF00753">
    <property type="entry name" value="Lactamase_B"/>
    <property type="match status" value="1"/>
</dbReference>
<keyword evidence="3 7" id="KW-0378">Hydrolase</keyword>
<dbReference type="PANTHER" id="PTHR42978">
    <property type="entry name" value="QUORUM-QUENCHING LACTONASE YTNP-RELATED-RELATED"/>
    <property type="match status" value="1"/>
</dbReference>
<name>A0A4R4DZ22_9PROT</name>
<dbReference type="GO" id="GO:0016787">
    <property type="term" value="F:hydrolase activity"/>
    <property type="evidence" value="ECO:0007669"/>
    <property type="project" value="UniProtKB-KW"/>
</dbReference>
<evidence type="ECO:0000256" key="4">
    <source>
        <dbReference type="ARBA" id="ARBA00022833"/>
    </source>
</evidence>
<evidence type="ECO:0000256" key="2">
    <source>
        <dbReference type="ARBA" id="ARBA00022723"/>
    </source>
</evidence>
<dbReference type="InterPro" id="IPR036866">
    <property type="entry name" value="RibonucZ/Hydroxyglut_hydro"/>
</dbReference>
<dbReference type="InterPro" id="IPR001279">
    <property type="entry name" value="Metallo-B-lactamas"/>
</dbReference>
<evidence type="ECO:0000256" key="3">
    <source>
        <dbReference type="ARBA" id="ARBA00022801"/>
    </source>
</evidence>
<sequence>MRPILHRRLALAGLPGLLAAPGLIRGAAAQTAPLPAAAQAPGFYRFRVGGFTVTTVHDGFRDMPLRGFVRNAPIEEVQKVLAESFLPTETYRIPFTVTFVDTGRQLIAFDAGNGATPAGATMGRMIENMRAAAIDPAKVSAVIHSHFHGDHVNGLLNAEGGRAFPNAEVVVPAAEWAWWSDTGNESRTPEGQRPTFANAAKRFAPYNGRVRQVADGAEAVPGIRAVAAHGHTPGHTVYHVSDGSAEMMFLADITNRPELFARRPGFHAVFDFDPQMAEASRRKVFDRVAADRIRVTGYHFPFPANGYVAKEGDGYRFVPADWSSAV</sequence>
<dbReference type="OrthoDB" id="9773738at2"/>
<accession>A0A4R4DZ22</accession>
<dbReference type="SMART" id="SM00849">
    <property type="entry name" value="Lactamase_B"/>
    <property type="match status" value="1"/>
</dbReference>
<dbReference type="SUPFAM" id="SSF56281">
    <property type="entry name" value="Metallo-hydrolase/oxidoreductase"/>
    <property type="match status" value="1"/>
</dbReference>
<protein>
    <submittedName>
        <fullName evidence="7">MBL fold metallo-hydrolase</fullName>
    </submittedName>
</protein>
<comment type="caution">
    <text evidence="7">The sequence shown here is derived from an EMBL/GenBank/DDBJ whole genome shotgun (WGS) entry which is preliminary data.</text>
</comment>
<feature type="domain" description="Metallo-beta-lactamase" evidence="6">
    <location>
        <begin position="94"/>
        <end position="299"/>
    </location>
</feature>
<dbReference type="Gene3D" id="3.60.15.10">
    <property type="entry name" value="Ribonuclease Z/Hydroxyacylglutathione hydrolase-like"/>
    <property type="match status" value="1"/>
</dbReference>
<evidence type="ECO:0000313" key="7">
    <source>
        <dbReference type="EMBL" id="TCZ66623.1"/>
    </source>
</evidence>
<evidence type="ECO:0000259" key="6">
    <source>
        <dbReference type="SMART" id="SM00849"/>
    </source>
</evidence>
<keyword evidence="2" id="KW-0479">Metal-binding</keyword>
<feature type="signal peptide" evidence="5">
    <location>
        <begin position="1"/>
        <end position="19"/>
    </location>
</feature>
<dbReference type="PANTHER" id="PTHR42978:SF6">
    <property type="entry name" value="QUORUM-QUENCHING LACTONASE YTNP-RELATED"/>
    <property type="match status" value="1"/>
</dbReference>
<keyword evidence="5" id="KW-0732">Signal</keyword>
<dbReference type="RefSeq" id="WP_132283594.1">
    <property type="nucleotide sequence ID" value="NZ_SKBM01000001.1"/>
</dbReference>
<proteinExistence type="inferred from homology"/>
<dbReference type="EMBL" id="SKBM01000001">
    <property type="protein sequence ID" value="TCZ66623.1"/>
    <property type="molecule type" value="Genomic_DNA"/>
</dbReference>
<dbReference type="InterPro" id="IPR051013">
    <property type="entry name" value="MBL_superfamily_lactonases"/>
</dbReference>
<evidence type="ECO:0000256" key="5">
    <source>
        <dbReference type="SAM" id="SignalP"/>
    </source>
</evidence>
<gene>
    <name evidence="7" type="ORF">EXY23_00460</name>
</gene>
<evidence type="ECO:0000256" key="1">
    <source>
        <dbReference type="ARBA" id="ARBA00007749"/>
    </source>
</evidence>
<keyword evidence="4" id="KW-0862">Zinc</keyword>
<feature type="chain" id="PRO_5020294990" evidence="5">
    <location>
        <begin position="20"/>
        <end position="326"/>
    </location>
</feature>
<keyword evidence="8" id="KW-1185">Reference proteome</keyword>
<dbReference type="Proteomes" id="UP000295023">
    <property type="component" value="Unassembled WGS sequence"/>
</dbReference>
<dbReference type="GO" id="GO:0046872">
    <property type="term" value="F:metal ion binding"/>
    <property type="evidence" value="ECO:0007669"/>
    <property type="project" value="UniProtKB-KW"/>
</dbReference>
<reference evidence="7 8" key="1">
    <citation type="submission" date="2019-03" db="EMBL/GenBank/DDBJ databases">
        <title>Paracraurococcus aquatilis NE82 genome sequence.</title>
        <authorList>
            <person name="Zhao Y."/>
            <person name="Du Z."/>
        </authorList>
    </citation>
    <scope>NUCLEOTIDE SEQUENCE [LARGE SCALE GENOMIC DNA]</scope>
    <source>
        <strain evidence="7 8">NE82</strain>
    </source>
</reference>
<comment type="similarity">
    <text evidence="1">Belongs to the metallo-beta-lactamase superfamily.</text>
</comment>
<dbReference type="CDD" id="cd07720">
    <property type="entry name" value="OPHC2-like_MBL-fold"/>
    <property type="match status" value="1"/>
</dbReference>
<dbReference type="AlphaFoldDB" id="A0A4R4DZ22"/>
<organism evidence="7 8">
    <name type="scientific">Roseicella aquatilis</name>
    <dbReference type="NCBI Taxonomy" id="2527868"/>
    <lineage>
        <taxon>Bacteria</taxon>
        <taxon>Pseudomonadati</taxon>
        <taxon>Pseudomonadota</taxon>
        <taxon>Alphaproteobacteria</taxon>
        <taxon>Acetobacterales</taxon>
        <taxon>Roseomonadaceae</taxon>
        <taxon>Roseicella</taxon>
    </lineage>
</organism>
<evidence type="ECO:0000313" key="8">
    <source>
        <dbReference type="Proteomes" id="UP000295023"/>
    </source>
</evidence>